<feature type="compositionally biased region" description="Polar residues" evidence="1">
    <location>
        <begin position="55"/>
        <end position="65"/>
    </location>
</feature>
<evidence type="ECO:0000313" key="3">
    <source>
        <dbReference type="Proteomes" id="UP000694387"/>
    </source>
</evidence>
<organism evidence="2 3">
    <name type="scientific">Equus asinus</name>
    <name type="common">Donkey</name>
    <name type="synonym">Equus africanus asinus</name>
    <dbReference type="NCBI Taxonomy" id="9793"/>
    <lineage>
        <taxon>Eukaryota</taxon>
        <taxon>Metazoa</taxon>
        <taxon>Chordata</taxon>
        <taxon>Craniata</taxon>
        <taxon>Vertebrata</taxon>
        <taxon>Euteleostomi</taxon>
        <taxon>Mammalia</taxon>
        <taxon>Eutheria</taxon>
        <taxon>Laurasiatheria</taxon>
        <taxon>Perissodactyla</taxon>
        <taxon>Equidae</taxon>
        <taxon>Equus</taxon>
    </lineage>
</organism>
<dbReference type="Proteomes" id="UP000694387">
    <property type="component" value="Chromosome 2"/>
</dbReference>
<dbReference type="AlphaFoldDB" id="A0A8C4MT63"/>
<dbReference type="OMA" id="FWGASMA"/>
<evidence type="ECO:0000256" key="1">
    <source>
        <dbReference type="SAM" id="MobiDB-lite"/>
    </source>
</evidence>
<evidence type="ECO:0000313" key="2">
    <source>
        <dbReference type="Ensembl" id="ENSEASP00005031849.1"/>
    </source>
</evidence>
<sequence length="77" mass="8157">MHNGRFFTDLAAGLAFWGASMAPGKASHLQSTSSTLVAFQNTDPTRKTCQVLTTPQLHRGSSQLSKKVPAVSSVLSP</sequence>
<feature type="region of interest" description="Disordered" evidence="1">
    <location>
        <begin position="55"/>
        <end position="77"/>
    </location>
</feature>
<accession>A0A8C4MT63</accession>
<reference evidence="2" key="2">
    <citation type="submission" date="2025-08" db="UniProtKB">
        <authorList>
            <consortium name="Ensembl"/>
        </authorList>
    </citation>
    <scope>IDENTIFICATION</scope>
</reference>
<protein>
    <submittedName>
        <fullName evidence="2">Uncharacterized protein</fullName>
    </submittedName>
</protein>
<proteinExistence type="predicted"/>
<reference evidence="2" key="3">
    <citation type="submission" date="2025-09" db="UniProtKB">
        <authorList>
            <consortium name="Ensembl"/>
        </authorList>
    </citation>
    <scope>IDENTIFICATION</scope>
</reference>
<name>A0A8C4MT63_EQUAS</name>
<dbReference type="GeneTree" id="ENSGT00950000186119"/>
<dbReference type="Ensembl" id="ENSEAST00005034677.2">
    <property type="protein sequence ID" value="ENSEASP00005031849.1"/>
    <property type="gene ID" value="ENSEASG00005021737.2"/>
</dbReference>
<reference evidence="2 3" key="1">
    <citation type="journal article" date="2020" name="Nat. Commun.">
        <title>Donkey genomes provide new insights into domestication and selection for coat color.</title>
        <authorList>
            <person name="Wang"/>
            <person name="C."/>
            <person name="Li"/>
            <person name="H."/>
            <person name="Guo"/>
            <person name="Y."/>
            <person name="Huang"/>
            <person name="J."/>
            <person name="Sun"/>
            <person name="Y."/>
            <person name="Min"/>
            <person name="J."/>
            <person name="Wang"/>
            <person name="J."/>
            <person name="Fang"/>
            <person name="X."/>
            <person name="Zhao"/>
            <person name="Z."/>
            <person name="Wang"/>
            <person name="S."/>
            <person name="Zhang"/>
            <person name="Y."/>
            <person name="Liu"/>
            <person name="Q."/>
            <person name="Jiang"/>
            <person name="Q."/>
            <person name="Wang"/>
            <person name="X."/>
            <person name="Guo"/>
            <person name="Y."/>
            <person name="Yang"/>
            <person name="C."/>
            <person name="Wang"/>
            <person name="Y."/>
            <person name="Tian"/>
            <person name="F."/>
            <person name="Zhuang"/>
            <person name="G."/>
            <person name="Fan"/>
            <person name="Y."/>
            <person name="Gao"/>
            <person name="Q."/>
            <person name="Li"/>
            <person name="Y."/>
            <person name="Ju"/>
            <person name="Z."/>
            <person name="Li"/>
            <person name="J."/>
            <person name="Li"/>
            <person name="R."/>
            <person name="Hou"/>
            <person name="M."/>
            <person name="Yang"/>
            <person name="G."/>
            <person name="Liu"/>
            <person name="G."/>
            <person name="Liu"/>
            <person name="W."/>
            <person name="Guo"/>
            <person name="J."/>
            <person name="Pan"/>
            <person name="S."/>
            <person name="Fan"/>
            <person name="G."/>
            <person name="Zhang"/>
            <person name="W."/>
            <person name="Zhang"/>
            <person name="R."/>
            <person name="Yu"/>
            <person name="J."/>
            <person name="Zhang"/>
            <person name="X."/>
            <person name="Yin"/>
            <person name="Q."/>
            <person name="Ji"/>
            <person name="C."/>
            <person name="Jin"/>
            <person name="Y."/>
            <person name="Yue"/>
            <person name="G."/>
            <person name="Liu"/>
            <person name="M."/>
            <person name="Xu"/>
            <person name="J."/>
            <person name="Liu"/>
            <person name="S."/>
            <person name="Jordana"/>
            <person name="J."/>
            <person name="Noce"/>
            <person name="A."/>
            <person name="Amills"/>
            <person name="M."/>
            <person name="Wu"/>
            <person name="D.D."/>
            <person name="Li"/>
            <person name="S."/>
            <person name="Zhou"/>
            <person name="X. and Zhong"/>
            <person name="J."/>
        </authorList>
    </citation>
    <scope>NUCLEOTIDE SEQUENCE [LARGE SCALE GENOMIC DNA]</scope>
</reference>
<keyword evidence="3" id="KW-1185">Reference proteome</keyword>